<dbReference type="InterPro" id="IPR008266">
    <property type="entry name" value="Tyr_kinase_AS"/>
</dbReference>
<dbReference type="PANTHER" id="PTHR44167:SF24">
    <property type="entry name" value="SERINE_THREONINE-PROTEIN KINASE CHK2"/>
    <property type="match status" value="1"/>
</dbReference>
<dbReference type="Proteomes" id="UP001439008">
    <property type="component" value="Unassembled WGS sequence"/>
</dbReference>
<dbReference type="SUPFAM" id="SSF56112">
    <property type="entry name" value="Protein kinase-like (PK-like)"/>
    <property type="match status" value="1"/>
</dbReference>
<reference evidence="2 3" key="1">
    <citation type="journal article" date="2024" name="BMC Biol.">
        <title>Comparative genomics of Ascetosporea gives new insight into the evolutionary basis for animal parasitism in Rhizaria.</title>
        <authorList>
            <person name="Hiltunen Thoren M."/>
            <person name="Onut-Brannstrom I."/>
            <person name="Alfjorden A."/>
            <person name="Peckova H."/>
            <person name="Swords F."/>
            <person name="Hooper C."/>
            <person name="Holzer A.S."/>
            <person name="Bass D."/>
            <person name="Burki F."/>
        </authorList>
    </citation>
    <scope>NUCLEOTIDE SEQUENCE [LARGE SCALE GENOMIC DNA]</scope>
    <source>
        <strain evidence="2">20-A016</strain>
    </source>
</reference>
<accession>A0ABV2AL75</accession>
<comment type="caution">
    <text evidence="2">The sequence shown here is derived from an EMBL/GenBank/DDBJ whole genome shotgun (WGS) entry which is preliminary data.</text>
</comment>
<dbReference type="SMART" id="SM00220">
    <property type="entry name" value="S_TKc"/>
    <property type="match status" value="1"/>
</dbReference>
<dbReference type="InterPro" id="IPR011009">
    <property type="entry name" value="Kinase-like_dom_sf"/>
</dbReference>
<keyword evidence="3" id="KW-1185">Reference proteome</keyword>
<feature type="domain" description="Protein kinase" evidence="1">
    <location>
        <begin position="38"/>
        <end position="303"/>
    </location>
</feature>
<gene>
    <name evidence="2" type="ORF">MHBO_002110</name>
</gene>
<evidence type="ECO:0000313" key="3">
    <source>
        <dbReference type="Proteomes" id="UP001439008"/>
    </source>
</evidence>
<evidence type="ECO:0000259" key="1">
    <source>
        <dbReference type="PROSITE" id="PS50011"/>
    </source>
</evidence>
<protein>
    <recommendedName>
        <fullName evidence="1">Protein kinase domain-containing protein</fullName>
    </recommendedName>
</protein>
<dbReference type="Pfam" id="PF00069">
    <property type="entry name" value="Pkinase"/>
    <property type="match status" value="1"/>
</dbReference>
<dbReference type="Gene3D" id="1.10.510.10">
    <property type="entry name" value="Transferase(Phosphotransferase) domain 1"/>
    <property type="match status" value="1"/>
</dbReference>
<evidence type="ECO:0000313" key="2">
    <source>
        <dbReference type="EMBL" id="MES1920441.1"/>
    </source>
</evidence>
<dbReference type="PROSITE" id="PS50011">
    <property type="entry name" value="PROTEIN_KINASE_DOM"/>
    <property type="match status" value="1"/>
</dbReference>
<proteinExistence type="predicted"/>
<dbReference type="InterPro" id="IPR000719">
    <property type="entry name" value="Prot_kinase_dom"/>
</dbReference>
<organism evidence="2 3">
    <name type="scientific">Bonamia ostreae</name>
    <dbReference type="NCBI Taxonomy" id="126728"/>
    <lineage>
        <taxon>Eukaryota</taxon>
        <taxon>Sar</taxon>
        <taxon>Rhizaria</taxon>
        <taxon>Endomyxa</taxon>
        <taxon>Ascetosporea</taxon>
        <taxon>Haplosporida</taxon>
        <taxon>Bonamia</taxon>
    </lineage>
</organism>
<dbReference type="PROSITE" id="PS00109">
    <property type="entry name" value="PROTEIN_KINASE_TYR"/>
    <property type="match status" value="1"/>
</dbReference>
<dbReference type="PANTHER" id="PTHR44167">
    <property type="entry name" value="OVARIAN-SPECIFIC SERINE/THREONINE-PROTEIN KINASE LOK-RELATED"/>
    <property type="match status" value="1"/>
</dbReference>
<dbReference type="EMBL" id="JBDODL010000674">
    <property type="protein sequence ID" value="MES1920441.1"/>
    <property type="molecule type" value="Genomic_DNA"/>
</dbReference>
<name>A0ABV2AL75_9EUKA</name>
<sequence length="332" mass="37897">MSVRKTLDLELSSSDSSKSTCCFEVEGHVDCKETLSNYLISRTIRENGKNKIFEVEDKSNNQFVAKMSKAEIPNAKIFADNEVRILEILHGHDKIVSCKHVFKTFTQTIIIEERLSHSLADQIEKDTNMNKKTNLIFISVLAKELAEVLRHMHTKQVLHADLTSENVMFDKNGNLKLSDFDLSIAKENKLSIEVKGSPLFMAPEQTEGICTEKTDWFGLGMVLYDYLCGSTPNAEFIVLDDNKGYPNEEKTMKAIRENRQDFILNAKAENQEVADLANRCLKFNAKDRIDLDSDEVFSSVPLFQNITSEKVEEFKKFVTGFKDETKVFIHLF</sequence>